<keyword evidence="7" id="KW-1185">Reference proteome</keyword>
<feature type="domain" description="HTH gntR-type" evidence="4">
    <location>
        <begin position="16"/>
        <end position="82"/>
    </location>
</feature>
<dbReference type="SMART" id="SM00895">
    <property type="entry name" value="FCD"/>
    <property type="match status" value="1"/>
</dbReference>
<proteinExistence type="predicted"/>
<reference evidence="7 8" key="2">
    <citation type="submission" date="2016-10" db="EMBL/GenBank/DDBJ databases">
        <authorList>
            <person name="Varghese N."/>
            <person name="Submissions S."/>
        </authorList>
    </citation>
    <scope>NUCLEOTIDE SEQUENCE [LARGE SCALE GENOMIC DNA]</scope>
    <source>
        <strain evidence="8">ATCC 20501</strain>
        <strain evidence="6 7">CGMCC 4.3529</strain>
    </source>
</reference>
<evidence type="ECO:0000313" key="8">
    <source>
        <dbReference type="Proteomes" id="UP000236729"/>
    </source>
</evidence>
<dbReference type="AlphaFoldDB" id="A0A1H5TWG4"/>
<protein>
    <submittedName>
        <fullName evidence="5">DNA-binding transcriptional regulator, GntR family</fullName>
    </submittedName>
</protein>
<dbReference type="RefSeq" id="WP_219915388.1">
    <property type="nucleotide sequence ID" value="NZ_FNVB01000002.1"/>
</dbReference>
<accession>A0A1I1J2J6</accession>
<dbReference type="EMBL" id="FOME01000001">
    <property type="protein sequence ID" value="SFC42331.1"/>
    <property type="molecule type" value="Genomic_DNA"/>
</dbReference>
<reference evidence="5" key="1">
    <citation type="submission" date="2016-10" db="EMBL/GenBank/DDBJ databases">
        <authorList>
            <person name="de Groot N.N."/>
        </authorList>
    </citation>
    <scope>NUCLEOTIDE SEQUENCE [LARGE SCALE GENOMIC DNA]</scope>
    <source>
        <strain evidence="5">ATCC 20501</strain>
    </source>
</reference>
<keyword evidence="3" id="KW-0804">Transcription</keyword>
<organism evidence="5 8">
    <name type="scientific">Saccharopolyspora kobensis</name>
    <dbReference type="NCBI Taxonomy" id="146035"/>
    <lineage>
        <taxon>Bacteria</taxon>
        <taxon>Bacillati</taxon>
        <taxon>Actinomycetota</taxon>
        <taxon>Actinomycetes</taxon>
        <taxon>Pseudonocardiales</taxon>
        <taxon>Pseudonocardiaceae</taxon>
        <taxon>Saccharopolyspora</taxon>
    </lineage>
</organism>
<evidence type="ECO:0000256" key="3">
    <source>
        <dbReference type="ARBA" id="ARBA00023163"/>
    </source>
</evidence>
<evidence type="ECO:0000313" key="7">
    <source>
        <dbReference type="Proteomes" id="UP000199690"/>
    </source>
</evidence>
<dbReference type="InterPro" id="IPR036388">
    <property type="entry name" value="WH-like_DNA-bd_sf"/>
</dbReference>
<dbReference type="Gene3D" id="1.20.120.530">
    <property type="entry name" value="GntR ligand-binding domain-like"/>
    <property type="match status" value="1"/>
</dbReference>
<sequence>MARRVLRPRADLQKEGAALSEVYDRLRGEIVDGTFEAGAQLVELALAEKYGTSRTPVREALRRLEQDGLVERAERGMRVRTRSPEEILEIYEVRISLEATAAAAAAQRRSDFDLIRIRRAQTAMDNTATDDPPAMAAANRAVHEAIWVASHNGTIVDLLTRLNNHLTRYPATTLKVPGRWSEALAEHHALIDAIEQRDADRAHDLARDHMTKARELRLQIYRDEPAD</sequence>
<name>A0A1H5TWG4_9PSEU</name>
<dbReference type="PANTHER" id="PTHR43537:SF49">
    <property type="entry name" value="TRANSCRIPTIONAL REGULATORY PROTEIN"/>
    <property type="match status" value="1"/>
</dbReference>
<dbReference type="InterPro" id="IPR011711">
    <property type="entry name" value="GntR_C"/>
</dbReference>
<keyword evidence="1" id="KW-0805">Transcription regulation</keyword>
<dbReference type="Proteomes" id="UP000236729">
    <property type="component" value="Unassembled WGS sequence"/>
</dbReference>
<dbReference type="Pfam" id="PF07729">
    <property type="entry name" value="FCD"/>
    <property type="match status" value="1"/>
</dbReference>
<dbReference type="InterPro" id="IPR036390">
    <property type="entry name" value="WH_DNA-bd_sf"/>
</dbReference>
<gene>
    <name evidence="5" type="ORF">SAMN02982929_00323</name>
    <name evidence="6" type="ORF">SAMN05216506_101709</name>
</gene>
<evidence type="ECO:0000313" key="5">
    <source>
        <dbReference type="EMBL" id="SEF66361.1"/>
    </source>
</evidence>
<dbReference type="GO" id="GO:0003677">
    <property type="term" value="F:DNA binding"/>
    <property type="evidence" value="ECO:0007669"/>
    <property type="project" value="UniProtKB-KW"/>
</dbReference>
<dbReference type="SMR" id="A0A1H5TWG4"/>
<dbReference type="PANTHER" id="PTHR43537">
    <property type="entry name" value="TRANSCRIPTIONAL REGULATOR, GNTR FAMILY"/>
    <property type="match status" value="1"/>
</dbReference>
<dbReference type="InterPro" id="IPR000524">
    <property type="entry name" value="Tscrpt_reg_HTH_GntR"/>
</dbReference>
<dbReference type="GO" id="GO:0003700">
    <property type="term" value="F:DNA-binding transcription factor activity"/>
    <property type="evidence" value="ECO:0007669"/>
    <property type="project" value="InterPro"/>
</dbReference>
<accession>A0A1H5TWG4</accession>
<evidence type="ECO:0000256" key="2">
    <source>
        <dbReference type="ARBA" id="ARBA00023125"/>
    </source>
</evidence>
<dbReference type="Proteomes" id="UP000199690">
    <property type="component" value="Unassembled WGS sequence"/>
</dbReference>
<keyword evidence="2 5" id="KW-0238">DNA-binding</keyword>
<dbReference type="PROSITE" id="PS50949">
    <property type="entry name" value="HTH_GNTR"/>
    <property type="match status" value="1"/>
</dbReference>
<dbReference type="EMBL" id="FNVB01000002">
    <property type="protein sequence ID" value="SEF66361.1"/>
    <property type="molecule type" value="Genomic_DNA"/>
</dbReference>
<evidence type="ECO:0000256" key="1">
    <source>
        <dbReference type="ARBA" id="ARBA00023015"/>
    </source>
</evidence>
<dbReference type="PRINTS" id="PR00035">
    <property type="entry name" value="HTHGNTR"/>
</dbReference>
<evidence type="ECO:0000313" key="6">
    <source>
        <dbReference type="EMBL" id="SFC42331.1"/>
    </source>
</evidence>
<dbReference type="Gene3D" id="1.10.10.10">
    <property type="entry name" value="Winged helix-like DNA-binding domain superfamily/Winged helix DNA-binding domain"/>
    <property type="match status" value="1"/>
</dbReference>
<dbReference type="InterPro" id="IPR008920">
    <property type="entry name" value="TF_FadR/GntR_C"/>
</dbReference>
<dbReference type="SUPFAM" id="SSF46785">
    <property type="entry name" value="Winged helix' DNA-binding domain"/>
    <property type="match status" value="1"/>
</dbReference>
<evidence type="ECO:0000259" key="4">
    <source>
        <dbReference type="PROSITE" id="PS50949"/>
    </source>
</evidence>
<dbReference type="SUPFAM" id="SSF48008">
    <property type="entry name" value="GntR ligand-binding domain-like"/>
    <property type="match status" value="1"/>
</dbReference>
<dbReference type="CDD" id="cd07377">
    <property type="entry name" value="WHTH_GntR"/>
    <property type="match status" value="1"/>
</dbReference>
<dbReference type="Pfam" id="PF00392">
    <property type="entry name" value="GntR"/>
    <property type="match status" value="1"/>
</dbReference>
<dbReference type="SMART" id="SM00345">
    <property type="entry name" value="HTH_GNTR"/>
    <property type="match status" value="1"/>
</dbReference>